<protein>
    <recommendedName>
        <fullName evidence="3">Winged helix-turn helix domain-containing protein</fullName>
    </recommendedName>
</protein>
<reference evidence="1 2" key="1">
    <citation type="journal article" date="2016" name="Appl. Environ. Microbiol.">
        <title>Lack of Overt Genome Reduction in the Bryostatin-Producing Bryozoan Symbiont "Candidatus Endobugula sertula".</title>
        <authorList>
            <person name="Miller I.J."/>
            <person name="Vanee N."/>
            <person name="Fong S.S."/>
            <person name="Lim-Fong G.E."/>
            <person name="Kwan J.C."/>
        </authorList>
    </citation>
    <scope>NUCLEOTIDE SEQUENCE [LARGE SCALE GENOMIC DNA]</scope>
    <source>
        <strain evidence="1">AB1-4</strain>
    </source>
</reference>
<evidence type="ECO:0008006" key="3">
    <source>
        <dbReference type="Google" id="ProtNLM"/>
    </source>
</evidence>
<evidence type="ECO:0000313" key="1">
    <source>
        <dbReference type="EMBL" id="ODS22364.1"/>
    </source>
</evidence>
<dbReference type="EMBL" id="MDLC01000094">
    <property type="protein sequence ID" value="ODS22364.1"/>
    <property type="molecule type" value="Genomic_DNA"/>
</dbReference>
<accession>A0A1D2QLC1</accession>
<dbReference type="Proteomes" id="UP000242502">
    <property type="component" value="Unassembled WGS sequence"/>
</dbReference>
<evidence type="ECO:0000313" key="2">
    <source>
        <dbReference type="Proteomes" id="UP000242502"/>
    </source>
</evidence>
<sequence length="62" mass="7491">MDYSRDRVYRFKERYDKGGETTLLDTCQKQQPMVKNHVPEHIEQAVRQMTIDQPTFVDIYIQ</sequence>
<comment type="caution">
    <text evidence="1">The sequence shown here is derived from an EMBL/GenBank/DDBJ whole genome shotgun (WGS) entry which is preliminary data.</text>
</comment>
<proteinExistence type="predicted"/>
<gene>
    <name evidence="1" type="ORF">AB835_14625</name>
</gene>
<organism evidence="1 2">
    <name type="scientific">Candidatus Endobugula sertula</name>
    <name type="common">Bugula neritina bacterial symbiont</name>
    <dbReference type="NCBI Taxonomy" id="62101"/>
    <lineage>
        <taxon>Bacteria</taxon>
        <taxon>Pseudomonadati</taxon>
        <taxon>Pseudomonadota</taxon>
        <taxon>Gammaproteobacteria</taxon>
        <taxon>Cellvibrionales</taxon>
        <taxon>Cellvibrionaceae</taxon>
        <taxon>Candidatus Endobugula</taxon>
    </lineage>
</organism>
<dbReference type="AlphaFoldDB" id="A0A1D2QLC1"/>
<name>A0A1D2QLC1_9GAMM</name>